<feature type="domain" description="Luciferase-like" evidence="5">
    <location>
        <begin position="8"/>
        <end position="258"/>
    </location>
</feature>
<keyword evidence="4" id="KW-0503">Monooxygenase</keyword>
<organism evidence="6 7">
    <name type="scientific">Actinomadura soli</name>
    <dbReference type="NCBI Taxonomy" id="2508997"/>
    <lineage>
        <taxon>Bacteria</taxon>
        <taxon>Bacillati</taxon>
        <taxon>Actinomycetota</taxon>
        <taxon>Actinomycetes</taxon>
        <taxon>Streptosporangiales</taxon>
        <taxon>Thermomonosporaceae</taxon>
        <taxon>Actinomadura</taxon>
    </lineage>
</organism>
<dbReference type="PANTHER" id="PTHR42847:SF4">
    <property type="entry name" value="ALKANESULFONATE MONOOXYGENASE-RELATED"/>
    <property type="match status" value="1"/>
</dbReference>
<evidence type="ECO:0000313" key="6">
    <source>
        <dbReference type="EMBL" id="TMQ90405.1"/>
    </source>
</evidence>
<dbReference type="GO" id="GO:0008726">
    <property type="term" value="F:alkanesulfonate monooxygenase activity"/>
    <property type="evidence" value="ECO:0007669"/>
    <property type="project" value="TreeGrafter"/>
</dbReference>
<evidence type="ECO:0000256" key="2">
    <source>
        <dbReference type="ARBA" id="ARBA00022643"/>
    </source>
</evidence>
<evidence type="ECO:0000256" key="1">
    <source>
        <dbReference type="ARBA" id="ARBA00022630"/>
    </source>
</evidence>
<dbReference type="Proteomes" id="UP000309174">
    <property type="component" value="Unassembled WGS sequence"/>
</dbReference>
<dbReference type="InterPro" id="IPR011251">
    <property type="entry name" value="Luciferase-like_dom"/>
</dbReference>
<keyword evidence="7" id="KW-1185">Reference proteome</keyword>
<dbReference type="OrthoDB" id="3206024at2"/>
<dbReference type="Gene3D" id="3.20.20.30">
    <property type="entry name" value="Luciferase-like domain"/>
    <property type="match status" value="1"/>
</dbReference>
<name>A0A5C4J1Y1_9ACTN</name>
<dbReference type="Pfam" id="PF00296">
    <property type="entry name" value="Bac_luciferase"/>
    <property type="match status" value="1"/>
</dbReference>
<reference evidence="6 7" key="1">
    <citation type="submission" date="2019-05" db="EMBL/GenBank/DDBJ databases">
        <title>Draft genome sequence of Actinomadura sp. 14C53.</title>
        <authorList>
            <person name="Saricaoglu S."/>
            <person name="Isik K."/>
        </authorList>
    </citation>
    <scope>NUCLEOTIDE SEQUENCE [LARGE SCALE GENOMIC DNA]</scope>
    <source>
        <strain evidence="6 7">14C53</strain>
    </source>
</reference>
<dbReference type="InterPro" id="IPR036661">
    <property type="entry name" value="Luciferase-like_sf"/>
</dbReference>
<dbReference type="InterPro" id="IPR019921">
    <property type="entry name" value="Lucif-like_OxRdtase_Rv2161c"/>
</dbReference>
<dbReference type="SUPFAM" id="SSF51679">
    <property type="entry name" value="Bacterial luciferase-like"/>
    <property type="match status" value="1"/>
</dbReference>
<keyword evidence="1" id="KW-0285">Flavoprotein</keyword>
<keyword evidence="2" id="KW-0288">FMN</keyword>
<protein>
    <submittedName>
        <fullName evidence="6">TIGR03619 family F420-dependent LLM class oxidoreductase</fullName>
        <ecNumber evidence="6">1.-.-.-</ecNumber>
    </submittedName>
</protein>
<gene>
    <name evidence="6" type="ORF">ETD83_35605</name>
</gene>
<comment type="caution">
    <text evidence="6">The sequence shown here is derived from an EMBL/GenBank/DDBJ whole genome shotgun (WGS) entry which is preliminary data.</text>
</comment>
<accession>A0A5C4J1Y1</accession>
<evidence type="ECO:0000256" key="3">
    <source>
        <dbReference type="ARBA" id="ARBA00023002"/>
    </source>
</evidence>
<keyword evidence="3 6" id="KW-0560">Oxidoreductase</keyword>
<dbReference type="InterPro" id="IPR050172">
    <property type="entry name" value="SsuD_RutA_monooxygenase"/>
</dbReference>
<dbReference type="PANTHER" id="PTHR42847">
    <property type="entry name" value="ALKANESULFONATE MONOOXYGENASE"/>
    <property type="match status" value="1"/>
</dbReference>
<dbReference type="RefSeq" id="WP_138649605.1">
    <property type="nucleotide sequence ID" value="NZ_VCKW01000295.1"/>
</dbReference>
<dbReference type="EMBL" id="VCKW01000295">
    <property type="protein sequence ID" value="TMQ90405.1"/>
    <property type="molecule type" value="Genomic_DNA"/>
</dbReference>
<dbReference type="NCBIfam" id="TIGR03619">
    <property type="entry name" value="F420_Rv2161c"/>
    <property type="match status" value="1"/>
</dbReference>
<proteinExistence type="predicted"/>
<evidence type="ECO:0000259" key="5">
    <source>
        <dbReference type="Pfam" id="PF00296"/>
    </source>
</evidence>
<dbReference type="GO" id="GO:0046306">
    <property type="term" value="P:alkanesulfonate catabolic process"/>
    <property type="evidence" value="ECO:0007669"/>
    <property type="project" value="TreeGrafter"/>
</dbReference>
<evidence type="ECO:0000313" key="7">
    <source>
        <dbReference type="Proteomes" id="UP000309174"/>
    </source>
</evidence>
<dbReference type="EC" id="1.-.-.-" evidence="6"/>
<sequence length="312" mass="34107">MTPTPRFVLVLSENWTLTTGRDLPTLVRWAREAEDAGFDAVMVSEHVVLGPDAGAKGVMGNPRDYAYPGNQDPFTPWPGSLMLLGAIASVTARIRLAAAAVLAPLRHPLALARDIGTLDLLSEGRLVVQPTVSWSRDEYAALGVPFGKRGAILDEQLEIWDLLWRGSPVSYGGTHFSFEDVYFEPRAYRPDGPRMWFGGQHLHDRLLDRLVKYGHGFHPLGRPTPEETDRLAAAMAAAGRDAADLEMIGGCRPVFPDDDSVSPLEPALESIPSQLEQGFTTFCIKPSQFTDDPDGVGAFCREVVRRADALVS</sequence>
<evidence type="ECO:0000256" key="4">
    <source>
        <dbReference type="ARBA" id="ARBA00023033"/>
    </source>
</evidence>
<dbReference type="AlphaFoldDB" id="A0A5C4J1Y1"/>